<proteinExistence type="predicted"/>
<evidence type="ECO:0000256" key="1">
    <source>
        <dbReference type="ARBA" id="ARBA00022801"/>
    </source>
</evidence>
<dbReference type="CDD" id="cd05826">
    <property type="entry name" value="Sortase_B"/>
    <property type="match status" value="1"/>
</dbReference>
<accession>A0AAE3AS49</accession>
<feature type="active site" description="Proton donor/acceptor" evidence="2">
    <location>
        <position position="175"/>
    </location>
</feature>
<organism evidence="5 6">
    <name type="scientific">Brotaphodocola catenula</name>
    <dbReference type="NCBI Taxonomy" id="2885361"/>
    <lineage>
        <taxon>Bacteria</taxon>
        <taxon>Bacillati</taxon>
        <taxon>Bacillota</taxon>
        <taxon>Clostridia</taxon>
        <taxon>Lachnospirales</taxon>
        <taxon>Lachnospiraceae</taxon>
        <taxon>Brotaphodocola</taxon>
    </lineage>
</organism>
<reference evidence="5" key="1">
    <citation type="submission" date="2021-10" db="EMBL/GenBank/DDBJ databases">
        <title>Anaerobic single-cell dispensing facilitates the cultivation of human gut bacteria.</title>
        <authorList>
            <person name="Afrizal A."/>
        </authorList>
    </citation>
    <scope>NUCLEOTIDE SEQUENCE</scope>
    <source>
        <strain evidence="5">CLA-AA-H274</strain>
    </source>
</reference>
<comment type="caution">
    <text evidence="5">The sequence shown here is derived from an EMBL/GenBank/DDBJ whole genome shotgun (WGS) entry which is preliminary data.</text>
</comment>
<feature type="active site" description="Acyl-thioester intermediate" evidence="2">
    <location>
        <position position="295"/>
    </location>
</feature>
<dbReference type="GO" id="GO:0016787">
    <property type="term" value="F:hydrolase activity"/>
    <property type="evidence" value="ECO:0007669"/>
    <property type="project" value="UniProtKB-KW"/>
</dbReference>
<dbReference type="InterPro" id="IPR023365">
    <property type="entry name" value="Sortase_dom-sf"/>
</dbReference>
<gene>
    <name evidence="5" type="ORF">LKD32_08735</name>
</gene>
<dbReference type="Pfam" id="PF04203">
    <property type="entry name" value="Sortase"/>
    <property type="match status" value="1"/>
</dbReference>
<feature type="compositionally biased region" description="Polar residues" evidence="3">
    <location>
        <begin position="56"/>
        <end position="67"/>
    </location>
</feature>
<keyword evidence="4" id="KW-0472">Membrane</keyword>
<dbReference type="EMBL" id="JAJEPU010000022">
    <property type="protein sequence ID" value="MCC2164964.1"/>
    <property type="molecule type" value="Genomic_DNA"/>
</dbReference>
<evidence type="ECO:0000256" key="4">
    <source>
        <dbReference type="SAM" id="Phobius"/>
    </source>
</evidence>
<evidence type="ECO:0000256" key="3">
    <source>
        <dbReference type="SAM" id="MobiDB-lite"/>
    </source>
</evidence>
<evidence type="ECO:0000256" key="2">
    <source>
        <dbReference type="PIRSR" id="PIRSR605754-1"/>
    </source>
</evidence>
<evidence type="ECO:0000313" key="5">
    <source>
        <dbReference type="EMBL" id="MCC2164964.1"/>
    </source>
</evidence>
<dbReference type="SUPFAM" id="SSF63817">
    <property type="entry name" value="Sortase"/>
    <property type="match status" value="2"/>
</dbReference>
<keyword evidence="6" id="KW-1185">Reference proteome</keyword>
<dbReference type="InterPro" id="IPR005754">
    <property type="entry name" value="Sortase"/>
</dbReference>
<dbReference type="AlphaFoldDB" id="A0AAE3AS49"/>
<name>A0AAE3AS49_9FIRM</name>
<keyword evidence="4" id="KW-0812">Transmembrane</keyword>
<feature type="transmembrane region" description="Helical" evidence="4">
    <location>
        <begin position="12"/>
        <end position="31"/>
    </location>
</feature>
<dbReference type="Gene3D" id="2.40.260.10">
    <property type="entry name" value="Sortase"/>
    <property type="match status" value="1"/>
</dbReference>
<keyword evidence="4" id="KW-1133">Transmembrane helix</keyword>
<feature type="region of interest" description="Disordered" evidence="3">
    <location>
        <begin position="55"/>
        <end position="105"/>
    </location>
</feature>
<evidence type="ECO:0000313" key="6">
    <source>
        <dbReference type="Proteomes" id="UP001198962"/>
    </source>
</evidence>
<dbReference type="InterPro" id="IPR009835">
    <property type="entry name" value="SrtB"/>
</dbReference>
<keyword evidence="1" id="KW-0378">Hydrolase</keyword>
<dbReference type="Proteomes" id="UP001198962">
    <property type="component" value="Unassembled WGS sequence"/>
</dbReference>
<protein>
    <submittedName>
        <fullName evidence="5">Class B sortase</fullName>
    </submittedName>
</protein>
<feature type="compositionally biased region" description="Basic and acidic residues" evidence="3">
    <location>
        <begin position="75"/>
        <end position="86"/>
    </location>
</feature>
<sequence length="314" mass="35615">MKNMKKMKEREHAGGQIGILICAVVFLISSVEWGRTRMQAVREADTIAQLAELTRQDTGSVTQSWPSPQDDFEEGQEKGSSERKMPDQNLQEENFPEQEKDHETRDYAKLSRLNSDFAGWLWIPGTMVDLPVMNDPGDPQKYLRKDFFGKSSAGGSLFVAEGCGTESDCLLIYGHNMRNGTMFGSLKCYEKKEYWETHRWIHFYMPENLCSYEAFAVFRTTVSEPETVFEQETATGADADANAGGQGENFPYYRYAGNLNQEQFQNLIREVREYACYDTGIVPEYGDQILMLSTCSYHAKNGRVVVVARAAKGK</sequence>